<feature type="compositionally biased region" description="Polar residues" evidence="1">
    <location>
        <begin position="159"/>
        <end position="171"/>
    </location>
</feature>
<dbReference type="Proteomes" id="UP000321570">
    <property type="component" value="Unassembled WGS sequence"/>
</dbReference>
<feature type="region of interest" description="Disordered" evidence="1">
    <location>
        <begin position="444"/>
        <end position="473"/>
    </location>
</feature>
<proteinExistence type="predicted"/>
<dbReference type="AlphaFoldDB" id="A0A564Y2V9"/>
<organism evidence="2 3">
    <name type="scientific">Hymenolepis diminuta</name>
    <name type="common">Rat tapeworm</name>
    <dbReference type="NCBI Taxonomy" id="6216"/>
    <lineage>
        <taxon>Eukaryota</taxon>
        <taxon>Metazoa</taxon>
        <taxon>Spiralia</taxon>
        <taxon>Lophotrochozoa</taxon>
        <taxon>Platyhelminthes</taxon>
        <taxon>Cestoda</taxon>
        <taxon>Eucestoda</taxon>
        <taxon>Cyclophyllidea</taxon>
        <taxon>Hymenolepididae</taxon>
        <taxon>Hymenolepis</taxon>
    </lineage>
</organism>
<sequence>MSDNGNFTFQTHPNRQPKVNPFQGKKGETSDPSVLNSGQGANVNARPPTLPNNHHQGSQQSHYQNHRPYPQRGRGGHYGSQNTFGSHSTNRRYSPASHIPNAEDIVNYMDSLWQDFKKEFKESTGVDLQEEVPVQQSSVLQPPMSPRVSGHVNSPHRGQPQQHRYSHQNSTGFGWSVNSGSGNGGRRFSENGEHSSTSSLRRHHNNNNRGGGNYNAPLNNQSWQRGGNFNNRQNSPNSTLNRQGSRPTPRPIVIATPPPAVSNVAVPPSPSQQQESAVTDMMESLSLKQQPPIESAAVRPQKSSAPAAPSNGNGGRKNVASTDNPKRRRESQSPCTTASSSYHVEFGTAATLTKDHQKMHEESTSVSKTTSDAKSVPTDVQSGSRRRATTTQGAVAGSTCSAPAVLTLSSFLPAAATRHSESASIGSSSFCSLVDQVDVMSTADQYFTPEPPSSPSSVSASVKATGSPTPTND</sequence>
<keyword evidence="3" id="KW-1185">Reference proteome</keyword>
<feature type="compositionally biased region" description="Polar residues" evidence="1">
    <location>
        <begin position="216"/>
        <end position="246"/>
    </location>
</feature>
<feature type="compositionally biased region" description="Polar residues" evidence="1">
    <location>
        <begin position="30"/>
        <end position="42"/>
    </location>
</feature>
<evidence type="ECO:0000313" key="2">
    <source>
        <dbReference type="EMBL" id="VUZ41581.1"/>
    </source>
</evidence>
<feature type="compositionally biased region" description="Low complexity" evidence="1">
    <location>
        <begin position="261"/>
        <end position="278"/>
    </location>
</feature>
<feature type="region of interest" description="Disordered" evidence="1">
    <location>
        <begin position="135"/>
        <end position="398"/>
    </location>
</feature>
<feature type="compositionally biased region" description="Polar residues" evidence="1">
    <location>
        <begin position="1"/>
        <end position="14"/>
    </location>
</feature>
<name>A0A564Y2V9_HYMDI</name>
<evidence type="ECO:0000313" key="3">
    <source>
        <dbReference type="Proteomes" id="UP000321570"/>
    </source>
</evidence>
<accession>A0A564Y2V9</accession>
<dbReference type="EMBL" id="CABIJS010000066">
    <property type="protein sequence ID" value="VUZ41581.1"/>
    <property type="molecule type" value="Genomic_DNA"/>
</dbReference>
<evidence type="ECO:0000256" key="1">
    <source>
        <dbReference type="SAM" id="MobiDB-lite"/>
    </source>
</evidence>
<feature type="compositionally biased region" description="Polar residues" evidence="1">
    <location>
        <begin position="51"/>
        <end position="63"/>
    </location>
</feature>
<feature type="compositionally biased region" description="Polar residues" evidence="1">
    <location>
        <begin position="462"/>
        <end position="473"/>
    </location>
</feature>
<reference evidence="2 3" key="1">
    <citation type="submission" date="2019-07" db="EMBL/GenBank/DDBJ databases">
        <authorList>
            <person name="Jastrzebski P J."/>
            <person name="Paukszto L."/>
            <person name="Jastrzebski P J."/>
        </authorList>
    </citation>
    <scope>NUCLEOTIDE SEQUENCE [LARGE SCALE GENOMIC DNA]</scope>
    <source>
        <strain evidence="2 3">WMS-il1</strain>
    </source>
</reference>
<feature type="compositionally biased region" description="Basic and acidic residues" evidence="1">
    <location>
        <begin position="353"/>
        <end position="363"/>
    </location>
</feature>
<feature type="compositionally biased region" description="Polar residues" evidence="1">
    <location>
        <begin position="79"/>
        <end position="92"/>
    </location>
</feature>
<feature type="compositionally biased region" description="Polar residues" evidence="1">
    <location>
        <begin position="332"/>
        <end position="342"/>
    </location>
</feature>
<gene>
    <name evidence="2" type="ORF">WMSIL1_LOCUS2523</name>
</gene>
<protein>
    <submittedName>
        <fullName evidence="2">Uncharacterized protein</fullName>
    </submittedName>
</protein>
<feature type="region of interest" description="Disordered" evidence="1">
    <location>
        <begin position="1"/>
        <end position="97"/>
    </location>
</feature>
<feature type="compositionally biased region" description="Polar residues" evidence="1">
    <location>
        <begin position="364"/>
        <end position="398"/>
    </location>
</feature>